<evidence type="ECO:0000313" key="8">
    <source>
        <dbReference type="Proteomes" id="UP000030651"/>
    </source>
</evidence>
<accession>W3WX00</accession>
<dbReference type="SUPFAM" id="SSF56176">
    <property type="entry name" value="FAD-binding/transporter-associated domain-like"/>
    <property type="match status" value="1"/>
</dbReference>
<dbReference type="InterPro" id="IPR050416">
    <property type="entry name" value="FAD-linked_Oxidoreductase"/>
</dbReference>
<dbReference type="GO" id="GO:0071949">
    <property type="term" value="F:FAD binding"/>
    <property type="evidence" value="ECO:0007669"/>
    <property type="project" value="InterPro"/>
</dbReference>
<evidence type="ECO:0000259" key="6">
    <source>
        <dbReference type="PROSITE" id="PS51387"/>
    </source>
</evidence>
<evidence type="ECO:0000313" key="7">
    <source>
        <dbReference type="EMBL" id="ETS77396.1"/>
    </source>
</evidence>
<dbReference type="RefSeq" id="XP_007838042.1">
    <property type="nucleotide sequence ID" value="XM_007839851.1"/>
</dbReference>
<organism evidence="7 8">
    <name type="scientific">Pestalotiopsis fici (strain W106-1 / CGMCC3.15140)</name>
    <dbReference type="NCBI Taxonomy" id="1229662"/>
    <lineage>
        <taxon>Eukaryota</taxon>
        <taxon>Fungi</taxon>
        <taxon>Dikarya</taxon>
        <taxon>Ascomycota</taxon>
        <taxon>Pezizomycotina</taxon>
        <taxon>Sordariomycetes</taxon>
        <taxon>Xylariomycetidae</taxon>
        <taxon>Amphisphaeriales</taxon>
        <taxon>Sporocadaceae</taxon>
        <taxon>Pestalotiopsis</taxon>
    </lineage>
</organism>
<dbReference type="PANTHER" id="PTHR42973">
    <property type="entry name" value="BINDING OXIDOREDUCTASE, PUTATIVE (AFU_ORTHOLOGUE AFUA_1G17690)-RELATED"/>
    <property type="match status" value="1"/>
</dbReference>
<comment type="similarity">
    <text evidence="2">Belongs to the oxygen-dependent FAD-linked oxidoreductase family.</text>
</comment>
<dbReference type="Pfam" id="PF01565">
    <property type="entry name" value="FAD_binding_4"/>
    <property type="match status" value="1"/>
</dbReference>
<feature type="domain" description="FAD-binding PCMH-type" evidence="6">
    <location>
        <begin position="119"/>
        <end position="298"/>
    </location>
</feature>
<dbReference type="InterPro" id="IPR006094">
    <property type="entry name" value="Oxid_FAD_bind_N"/>
</dbReference>
<proteinExistence type="inferred from homology"/>
<sequence length="576" mass="62302">MSRKVVSYLNAWLFATGIGLFLEIGRGETISCKPALGDLEWPSQDKWAALNASVGGRLIQSVPLATVCHGKEYREKSCKQLQESWIYAAPHIEDPSSIYSPFWLNNSCSPFTSKNASCTLGNLVTYTINVSSAADVIKGLQFAKETGVRLVVKNTGHDFLGRSTGRYGLGLWMHHLKNVSFLDYDGPEHQGMAVRIGAGVEAQELNTACSAQGVRTVTGWCPSVGIAGGYTQGGGHGPLASAYGLAADNTLAFEVVTARGEHIIASRSDHAELYWALSGGGAGTYAVVISQISKVHPDGLIGGASLTLVHNGSSVFWEEILPKWQLLLLELEQLEGFSSGFTATHTTFDIAFITWPGHTGDEISKQVSPFLRLLDFKGLPYGYTSSTKQSYVDHFANYSPPDYPDFGVVGGRLIPRTTIRNNSVGIALAIRNITSDSDFTAVGGQVNVSHAAVGNQPGENAIIPAWRESLYTLNIVGSWNPTGSIESLQSLQSTMNTNVVQVLRPLTPGSGSYSNEATFDLPTWKEDFFGENFERLLKIKNRYDPDGVLYGPATVGSDKWKVAQDGRLCQTMNESK</sequence>
<dbReference type="OrthoDB" id="9983560at2759"/>
<dbReference type="InParanoid" id="W3WX00"/>
<dbReference type="InterPro" id="IPR016166">
    <property type="entry name" value="FAD-bd_PCMH"/>
</dbReference>
<evidence type="ECO:0000256" key="2">
    <source>
        <dbReference type="ARBA" id="ARBA00005466"/>
    </source>
</evidence>
<reference evidence="8" key="1">
    <citation type="journal article" date="2015" name="BMC Genomics">
        <title>Genomic and transcriptomic analysis of the endophytic fungus Pestalotiopsis fici reveals its lifestyle and high potential for synthesis of natural products.</title>
        <authorList>
            <person name="Wang X."/>
            <person name="Zhang X."/>
            <person name="Liu L."/>
            <person name="Xiang M."/>
            <person name="Wang W."/>
            <person name="Sun X."/>
            <person name="Che Y."/>
            <person name="Guo L."/>
            <person name="Liu G."/>
            <person name="Guo L."/>
            <person name="Wang C."/>
            <person name="Yin W.B."/>
            <person name="Stadler M."/>
            <person name="Zhang X."/>
            <person name="Liu X."/>
        </authorList>
    </citation>
    <scope>NUCLEOTIDE SEQUENCE [LARGE SCALE GENOMIC DNA]</scope>
    <source>
        <strain evidence="8">W106-1 / CGMCC3.15140</strain>
    </source>
</reference>
<name>W3WX00_PESFW</name>
<dbReference type="PANTHER" id="PTHR42973:SF39">
    <property type="entry name" value="FAD-BINDING PCMH-TYPE DOMAIN-CONTAINING PROTEIN"/>
    <property type="match status" value="1"/>
</dbReference>
<evidence type="ECO:0000256" key="3">
    <source>
        <dbReference type="ARBA" id="ARBA00022630"/>
    </source>
</evidence>
<evidence type="ECO:0000256" key="1">
    <source>
        <dbReference type="ARBA" id="ARBA00001974"/>
    </source>
</evidence>
<dbReference type="Pfam" id="PF08031">
    <property type="entry name" value="BBE"/>
    <property type="match status" value="1"/>
</dbReference>
<dbReference type="GeneID" id="19276283"/>
<dbReference type="PROSITE" id="PS51387">
    <property type="entry name" value="FAD_PCMH"/>
    <property type="match status" value="1"/>
</dbReference>
<dbReference type="InterPro" id="IPR016169">
    <property type="entry name" value="FAD-bd_PCMH_sub2"/>
</dbReference>
<dbReference type="KEGG" id="pfy:PFICI_11270"/>
<dbReference type="AlphaFoldDB" id="W3WX00"/>
<dbReference type="STRING" id="1229662.W3WX00"/>
<keyword evidence="4" id="KW-0274">FAD</keyword>
<comment type="cofactor">
    <cofactor evidence="1">
        <name>FAD</name>
        <dbReference type="ChEBI" id="CHEBI:57692"/>
    </cofactor>
</comment>
<keyword evidence="8" id="KW-1185">Reference proteome</keyword>
<evidence type="ECO:0000256" key="4">
    <source>
        <dbReference type="ARBA" id="ARBA00022827"/>
    </source>
</evidence>
<dbReference type="GO" id="GO:0016491">
    <property type="term" value="F:oxidoreductase activity"/>
    <property type="evidence" value="ECO:0007669"/>
    <property type="project" value="UniProtKB-KW"/>
</dbReference>
<dbReference type="Gene3D" id="3.30.465.10">
    <property type="match status" value="2"/>
</dbReference>
<dbReference type="EMBL" id="KI912116">
    <property type="protein sequence ID" value="ETS77396.1"/>
    <property type="molecule type" value="Genomic_DNA"/>
</dbReference>
<keyword evidence="3" id="KW-0285">Flavoprotein</keyword>
<protein>
    <recommendedName>
        <fullName evidence="6">FAD-binding PCMH-type domain-containing protein</fullName>
    </recommendedName>
</protein>
<gene>
    <name evidence="7" type="ORF">PFICI_11270</name>
</gene>
<dbReference type="InterPro" id="IPR036318">
    <property type="entry name" value="FAD-bd_PCMH-like_sf"/>
</dbReference>
<keyword evidence="5" id="KW-0560">Oxidoreductase</keyword>
<evidence type="ECO:0000256" key="5">
    <source>
        <dbReference type="ARBA" id="ARBA00023002"/>
    </source>
</evidence>
<dbReference type="eggNOG" id="ENOG502R8I5">
    <property type="taxonomic scope" value="Eukaryota"/>
</dbReference>
<dbReference type="HOGENOM" id="CLU_018354_4_2_1"/>
<dbReference type="Proteomes" id="UP000030651">
    <property type="component" value="Unassembled WGS sequence"/>
</dbReference>
<dbReference type="InterPro" id="IPR012951">
    <property type="entry name" value="BBE"/>
</dbReference>